<comment type="caution">
    <text evidence="3">The sequence shown here is derived from an EMBL/GenBank/DDBJ whole genome shotgun (WGS) entry which is preliminary data.</text>
</comment>
<accession>A0ABT0XXV8</accession>
<keyword evidence="4" id="KW-1185">Reference proteome</keyword>
<feature type="transmembrane region" description="Helical" evidence="1">
    <location>
        <begin position="121"/>
        <end position="143"/>
    </location>
</feature>
<evidence type="ECO:0000313" key="4">
    <source>
        <dbReference type="Proteomes" id="UP001523216"/>
    </source>
</evidence>
<feature type="chain" id="PRO_5046427982" evidence="2">
    <location>
        <begin position="26"/>
        <end position="424"/>
    </location>
</feature>
<sequence>MIRRILLLLAAVLAASLLTPSGAVAAPDDVVKVTVVRTPEQNGGRADSLGQIAQRTLGDSARAREILELNLGRPQSDGGSLAAAGQVRPGWILLVPGDATGPDVRLGRVGPDPGGADQPYFTWKLVLALVGAVVLALLTVLLFMRRRIVRWVRDRRRTRAENARLHREIKQRLRERAELVTEFAADQAGPRLAWQAAAGLAADSVEAYALRVGDREITAWVTSGHEPRPPWQAVSDGVWTRPSEAPHGQIPGGQLSPCLVRVGGGASGPLFVDLTWLDGVLAIGGSLGVAADVVRTLLTDLVRFRPDLPVLSVPGLGGEPVGVPSTATRLRSMADLRPSGAAAGTDDGMVRLASRRCALTAVIVLAEPPSAEEAEQLFAACGPGSGQVAVVLGDLPGAHWRWKAEVDGGVALPMIGVTVTAPAR</sequence>
<proteinExistence type="predicted"/>
<evidence type="ECO:0000313" key="3">
    <source>
        <dbReference type="EMBL" id="MCM4078624.1"/>
    </source>
</evidence>
<protein>
    <submittedName>
        <fullName evidence="3">Uncharacterized protein</fullName>
    </submittedName>
</protein>
<reference evidence="3 4" key="1">
    <citation type="submission" date="2022-06" db="EMBL/GenBank/DDBJ databases">
        <title>Actinoplanes abujensis sp. nov., isolated from Nigerian arid soil.</title>
        <authorList>
            <person name="Ding P."/>
        </authorList>
    </citation>
    <scope>NUCLEOTIDE SEQUENCE [LARGE SCALE GENOMIC DNA]</scope>
    <source>
        <strain evidence="4">TRM88002</strain>
    </source>
</reference>
<dbReference type="EMBL" id="JAMQOL010000016">
    <property type="protein sequence ID" value="MCM4078624.1"/>
    <property type="molecule type" value="Genomic_DNA"/>
</dbReference>
<feature type="signal peptide" evidence="2">
    <location>
        <begin position="1"/>
        <end position="25"/>
    </location>
</feature>
<gene>
    <name evidence="3" type="ORF">LXN57_13695</name>
</gene>
<keyword evidence="1" id="KW-0472">Membrane</keyword>
<keyword evidence="2" id="KW-0732">Signal</keyword>
<organism evidence="3 4">
    <name type="scientific">Paractinoplanes hotanensis</name>
    <dbReference type="NCBI Taxonomy" id="2906497"/>
    <lineage>
        <taxon>Bacteria</taxon>
        <taxon>Bacillati</taxon>
        <taxon>Actinomycetota</taxon>
        <taxon>Actinomycetes</taxon>
        <taxon>Micromonosporales</taxon>
        <taxon>Micromonosporaceae</taxon>
        <taxon>Paractinoplanes</taxon>
    </lineage>
</organism>
<dbReference type="Proteomes" id="UP001523216">
    <property type="component" value="Unassembled WGS sequence"/>
</dbReference>
<dbReference type="RefSeq" id="WP_251798462.1">
    <property type="nucleotide sequence ID" value="NZ_JAMQOL010000016.1"/>
</dbReference>
<keyword evidence="1" id="KW-0812">Transmembrane</keyword>
<keyword evidence="1" id="KW-1133">Transmembrane helix</keyword>
<name>A0ABT0XXV8_9ACTN</name>
<evidence type="ECO:0000256" key="2">
    <source>
        <dbReference type="SAM" id="SignalP"/>
    </source>
</evidence>
<evidence type="ECO:0000256" key="1">
    <source>
        <dbReference type="SAM" id="Phobius"/>
    </source>
</evidence>